<dbReference type="InterPro" id="IPR036812">
    <property type="entry name" value="NAD(P)_OxRdtase_dom_sf"/>
</dbReference>
<sequence>MKRDDWERNEEERRVCKALEKVAAEIGAKSITAVAIAYIMQKAPYVFPLIGGRKVENLKDNIEVLTRQQIEYIESVKSFDVGFPVTMVGNGSEISVWMGSVAVIDKQPPAPPLRPVAEARLVGKN</sequence>
<protein>
    <recommendedName>
        <fullName evidence="1">NADP-dependent oxidoreductase domain-containing protein</fullName>
    </recommendedName>
</protein>
<reference evidence="2 3" key="1">
    <citation type="journal article" date="2020" name="ISME J.">
        <title>Uncovering the hidden diversity of litter-decomposition mechanisms in mushroom-forming fungi.</title>
        <authorList>
            <person name="Floudas D."/>
            <person name="Bentzer J."/>
            <person name="Ahren D."/>
            <person name="Johansson T."/>
            <person name="Persson P."/>
            <person name="Tunlid A."/>
        </authorList>
    </citation>
    <scope>NUCLEOTIDE SEQUENCE [LARGE SCALE GENOMIC DNA]</scope>
    <source>
        <strain evidence="2 3">CBS 175.51</strain>
    </source>
</reference>
<comment type="caution">
    <text evidence="2">The sequence shown here is derived from an EMBL/GenBank/DDBJ whole genome shotgun (WGS) entry which is preliminary data.</text>
</comment>
<keyword evidence="3" id="KW-1185">Reference proteome</keyword>
<evidence type="ECO:0000313" key="3">
    <source>
        <dbReference type="Proteomes" id="UP000541558"/>
    </source>
</evidence>
<dbReference type="SUPFAM" id="SSF51430">
    <property type="entry name" value="NAD(P)-linked oxidoreductase"/>
    <property type="match status" value="1"/>
</dbReference>
<organism evidence="2 3">
    <name type="scientific">Ephemerocybe angulata</name>
    <dbReference type="NCBI Taxonomy" id="980116"/>
    <lineage>
        <taxon>Eukaryota</taxon>
        <taxon>Fungi</taxon>
        <taxon>Dikarya</taxon>
        <taxon>Basidiomycota</taxon>
        <taxon>Agaricomycotina</taxon>
        <taxon>Agaricomycetes</taxon>
        <taxon>Agaricomycetidae</taxon>
        <taxon>Agaricales</taxon>
        <taxon>Agaricineae</taxon>
        <taxon>Psathyrellaceae</taxon>
        <taxon>Ephemerocybe</taxon>
    </lineage>
</organism>
<dbReference type="AlphaFoldDB" id="A0A8H5EW96"/>
<dbReference type="EMBL" id="JAACJK010000221">
    <property type="protein sequence ID" value="KAF5314699.1"/>
    <property type="molecule type" value="Genomic_DNA"/>
</dbReference>
<dbReference type="Pfam" id="PF00248">
    <property type="entry name" value="Aldo_ket_red"/>
    <property type="match status" value="1"/>
</dbReference>
<dbReference type="InterPro" id="IPR023210">
    <property type="entry name" value="NADP_OxRdtase_dom"/>
</dbReference>
<gene>
    <name evidence="2" type="ORF">D9611_007213</name>
</gene>
<proteinExistence type="predicted"/>
<dbReference type="OrthoDB" id="48988at2759"/>
<dbReference type="Gene3D" id="3.20.20.100">
    <property type="entry name" value="NADP-dependent oxidoreductase domain"/>
    <property type="match status" value="1"/>
</dbReference>
<feature type="domain" description="NADP-dependent oxidoreductase" evidence="1">
    <location>
        <begin position="7"/>
        <end position="76"/>
    </location>
</feature>
<evidence type="ECO:0000313" key="2">
    <source>
        <dbReference type="EMBL" id="KAF5314699.1"/>
    </source>
</evidence>
<name>A0A8H5EW96_9AGAR</name>
<accession>A0A8H5EW96</accession>
<dbReference type="Proteomes" id="UP000541558">
    <property type="component" value="Unassembled WGS sequence"/>
</dbReference>
<evidence type="ECO:0000259" key="1">
    <source>
        <dbReference type="Pfam" id="PF00248"/>
    </source>
</evidence>